<dbReference type="Pfam" id="PF00015">
    <property type="entry name" value="MCPsignal"/>
    <property type="match status" value="1"/>
</dbReference>
<feature type="transmembrane region" description="Helical" evidence="4">
    <location>
        <begin position="13"/>
        <end position="33"/>
    </location>
</feature>
<dbReference type="RefSeq" id="WP_282002275.1">
    <property type="nucleotide sequence ID" value="NZ_AP027151.1"/>
</dbReference>
<dbReference type="CDD" id="cd06225">
    <property type="entry name" value="HAMP"/>
    <property type="match status" value="1"/>
</dbReference>
<organism evidence="7 8">
    <name type="scientific">Geotalea uraniireducens</name>
    <dbReference type="NCBI Taxonomy" id="351604"/>
    <lineage>
        <taxon>Bacteria</taxon>
        <taxon>Pseudomonadati</taxon>
        <taxon>Thermodesulfobacteriota</taxon>
        <taxon>Desulfuromonadia</taxon>
        <taxon>Geobacterales</taxon>
        <taxon>Geobacteraceae</taxon>
        <taxon>Geotalea</taxon>
    </lineage>
</organism>
<dbReference type="SMART" id="SM00283">
    <property type="entry name" value="MA"/>
    <property type="match status" value="1"/>
</dbReference>
<dbReference type="InterPro" id="IPR003660">
    <property type="entry name" value="HAMP_dom"/>
</dbReference>
<evidence type="ECO:0000256" key="1">
    <source>
        <dbReference type="ARBA" id="ARBA00023224"/>
    </source>
</evidence>
<dbReference type="InterPro" id="IPR004090">
    <property type="entry name" value="Chemotax_Me-accpt_rcpt"/>
</dbReference>
<keyword evidence="8" id="KW-1185">Reference proteome</keyword>
<dbReference type="InterPro" id="IPR004089">
    <property type="entry name" value="MCPsignal_dom"/>
</dbReference>
<keyword evidence="4" id="KW-1133">Transmembrane helix</keyword>
<protein>
    <submittedName>
        <fullName evidence="7">Methyl-accepting chemotaxis protein</fullName>
    </submittedName>
</protein>
<feature type="transmembrane region" description="Helical" evidence="4">
    <location>
        <begin position="197"/>
        <end position="218"/>
    </location>
</feature>
<reference evidence="7 8" key="1">
    <citation type="submission" date="2022-12" db="EMBL/GenBank/DDBJ databases">
        <title>Polyphasic characterization of Geotalea uranireducens NIT-SL11 newly isolated from a complex of sewage sludge and microbially reduced graphene oxide.</title>
        <authorList>
            <person name="Xie L."/>
            <person name="Yoshida N."/>
            <person name="Meng L."/>
        </authorList>
    </citation>
    <scope>NUCLEOTIDE SEQUENCE [LARGE SCALE GENOMIC DNA]</scope>
    <source>
        <strain evidence="7 8">NIT-SL11</strain>
    </source>
</reference>
<evidence type="ECO:0000259" key="6">
    <source>
        <dbReference type="PROSITE" id="PS50885"/>
    </source>
</evidence>
<dbReference type="SMART" id="SM00304">
    <property type="entry name" value="HAMP"/>
    <property type="match status" value="1"/>
</dbReference>
<dbReference type="SUPFAM" id="SSF58104">
    <property type="entry name" value="Methyl-accepting chemotaxis protein (MCP) signaling domain"/>
    <property type="match status" value="1"/>
</dbReference>
<dbReference type="PANTHER" id="PTHR32089">
    <property type="entry name" value="METHYL-ACCEPTING CHEMOTAXIS PROTEIN MCPB"/>
    <property type="match status" value="1"/>
</dbReference>
<keyword evidence="4" id="KW-0472">Membrane</keyword>
<dbReference type="EMBL" id="AP027151">
    <property type="protein sequence ID" value="BDV42058.1"/>
    <property type="molecule type" value="Genomic_DNA"/>
</dbReference>
<evidence type="ECO:0000259" key="5">
    <source>
        <dbReference type="PROSITE" id="PS50111"/>
    </source>
</evidence>
<comment type="similarity">
    <text evidence="2">Belongs to the methyl-accepting chemotaxis (MCP) protein family.</text>
</comment>
<evidence type="ECO:0000256" key="4">
    <source>
        <dbReference type="SAM" id="Phobius"/>
    </source>
</evidence>
<dbReference type="Pfam" id="PF00672">
    <property type="entry name" value="HAMP"/>
    <property type="match status" value="1"/>
</dbReference>
<name>A0ABM8EI14_9BACT</name>
<dbReference type="Pfam" id="PF12729">
    <property type="entry name" value="4HB_MCP_1"/>
    <property type="match status" value="1"/>
</dbReference>
<dbReference type="CDD" id="cd11386">
    <property type="entry name" value="MCP_signal"/>
    <property type="match status" value="1"/>
</dbReference>
<evidence type="ECO:0000256" key="2">
    <source>
        <dbReference type="ARBA" id="ARBA00029447"/>
    </source>
</evidence>
<feature type="domain" description="HAMP" evidence="6">
    <location>
        <begin position="219"/>
        <end position="271"/>
    </location>
</feature>
<gene>
    <name evidence="7" type="primary">mcp40H-4_1</name>
    <name evidence="7" type="ORF">GURASL_09810</name>
</gene>
<dbReference type="Proteomes" id="UP001317705">
    <property type="component" value="Chromosome"/>
</dbReference>
<dbReference type="InterPro" id="IPR024478">
    <property type="entry name" value="HlyB_4HB_MCP"/>
</dbReference>
<evidence type="ECO:0000313" key="8">
    <source>
        <dbReference type="Proteomes" id="UP001317705"/>
    </source>
</evidence>
<dbReference type="PANTHER" id="PTHR32089:SF112">
    <property type="entry name" value="LYSOZYME-LIKE PROTEIN-RELATED"/>
    <property type="match status" value="1"/>
</dbReference>
<keyword evidence="1 3" id="KW-0807">Transducer</keyword>
<dbReference type="PROSITE" id="PS50111">
    <property type="entry name" value="CHEMOTAXIS_TRANSDUC_2"/>
    <property type="match status" value="1"/>
</dbReference>
<proteinExistence type="inferred from homology"/>
<feature type="domain" description="Methyl-accepting transducer" evidence="5">
    <location>
        <begin position="276"/>
        <end position="512"/>
    </location>
</feature>
<accession>A0ABM8EI14</accession>
<evidence type="ECO:0000313" key="7">
    <source>
        <dbReference type="EMBL" id="BDV42058.1"/>
    </source>
</evidence>
<keyword evidence="4" id="KW-0812">Transmembrane</keyword>
<dbReference type="PRINTS" id="PR00260">
    <property type="entry name" value="CHEMTRNSDUCR"/>
</dbReference>
<sequence length="550" mass="58302">MKFWNDLRVRTKIFVLVAGGCLGLVVTGTLGLYNMDIMKNRLEGAEKDMQEVATLAELKNNFLQMRLDLVYMLSLTDSARIADKKQDFEQRAATVKEQLAKFRSGDLSDKEKTLTKDFDDGFSAYLREGSKLGEMAKNAAASGDAQARAAATDFAVSTVAPLYDKPAQAVTTIATDNVKDGETTFARSMARFRRASTFMTVIVVGICLFAVAAGLAIAGSISRPLNRVLEVLSRVAAGDLTARADAASRDEMGLLAEELNTTAGKINEIVSRVAHNAEQVTAAATQLHATATQMSTGAEEVAQQAATVATASEEMAATSGDIARNCALAAENSQHANDRAETGSSVVQETLTVMNKIADRVRSSAQTVESLGQRSDQIGEIIGTIEDIADQTNLLALNAAIEAARAGEQGRGFAVVADEVRALAERTTKATKEIAQMIKAIQGETKGAVVSMEEGVKDVEKGTGDAAKSGDALEAILDQIGSVTMQVSQIATAAEQQTATTAEINNNIQQITDVVQHTARGAEESAQAAEQLAKLAEELQSLVSQFRLAS</sequence>
<dbReference type="PROSITE" id="PS50885">
    <property type="entry name" value="HAMP"/>
    <property type="match status" value="1"/>
</dbReference>
<evidence type="ECO:0000256" key="3">
    <source>
        <dbReference type="PROSITE-ProRule" id="PRU00284"/>
    </source>
</evidence>
<dbReference type="Gene3D" id="1.10.287.950">
    <property type="entry name" value="Methyl-accepting chemotaxis protein"/>
    <property type="match status" value="1"/>
</dbReference>